<sequence length="126" mass="13437">MAAPPLLLLCFVLCALRNQRRSVFRVVPSAQTRPHHDRAWSAHVLLGNVYPLREGASTATPTLPKSLSMAAPTYLGFVRTSRFVDAKLLRPLGALGDAAAARCCCRVAGKSRGRDACAAAAQSAHL</sequence>
<gene>
    <name evidence="1" type="ORF">HPB50_020740</name>
</gene>
<dbReference type="Proteomes" id="UP000821845">
    <property type="component" value="Chromosome 9"/>
</dbReference>
<proteinExistence type="predicted"/>
<keyword evidence="2" id="KW-1185">Reference proteome</keyword>
<protein>
    <submittedName>
        <fullName evidence="1">Uncharacterized protein</fullName>
    </submittedName>
</protein>
<comment type="caution">
    <text evidence="1">The sequence shown here is derived from an EMBL/GenBank/DDBJ whole genome shotgun (WGS) entry which is preliminary data.</text>
</comment>
<name>A0ACB7RMW3_HYAAI</name>
<organism evidence="1 2">
    <name type="scientific">Hyalomma asiaticum</name>
    <name type="common">Tick</name>
    <dbReference type="NCBI Taxonomy" id="266040"/>
    <lineage>
        <taxon>Eukaryota</taxon>
        <taxon>Metazoa</taxon>
        <taxon>Ecdysozoa</taxon>
        <taxon>Arthropoda</taxon>
        <taxon>Chelicerata</taxon>
        <taxon>Arachnida</taxon>
        <taxon>Acari</taxon>
        <taxon>Parasitiformes</taxon>
        <taxon>Ixodida</taxon>
        <taxon>Ixodoidea</taxon>
        <taxon>Ixodidae</taxon>
        <taxon>Hyalomminae</taxon>
        <taxon>Hyalomma</taxon>
    </lineage>
</organism>
<evidence type="ECO:0000313" key="1">
    <source>
        <dbReference type="EMBL" id="KAH6923016.1"/>
    </source>
</evidence>
<accession>A0ACB7RMW3</accession>
<evidence type="ECO:0000313" key="2">
    <source>
        <dbReference type="Proteomes" id="UP000821845"/>
    </source>
</evidence>
<reference evidence="1" key="1">
    <citation type="submission" date="2020-05" db="EMBL/GenBank/DDBJ databases">
        <title>Large-scale comparative analyses of tick genomes elucidate their genetic diversity and vector capacities.</title>
        <authorList>
            <person name="Jia N."/>
            <person name="Wang J."/>
            <person name="Shi W."/>
            <person name="Du L."/>
            <person name="Sun Y."/>
            <person name="Zhan W."/>
            <person name="Jiang J."/>
            <person name="Wang Q."/>
            <person name="Zhang B."/>
            <person name="Ji P."/>
            <person name="Sakyi L.B."/>
            <person name="Cui X."/>
            <person name="Yuan T."/>
            <person name="Jiang B."/>
            <person name="Yang W."/>
            <person name="Lam T.T.-Y."/>
            <person name="Chang Q."/>
            <person name="Ding S."/>
            <person name="Wang X."/>
            <person name="Zhu J."/>
            <person name="Ruan X."/>
            <person name="Zhao L."/>
            <person name="Wei J."/>
            <person name="Que T."/>
            <person name="Du C."/>
            <person name="Cheng J."/>
            <person name="Dai P."/>
            <person name="Han X."/>
            <person name="Huang E."/>
            <person name="Gao Y."/>
            <person name="Liu J."/>
            <person name="Shao H."/>
            <person name="Ye R."/>
            <person name="Li L."/>
            <person name="Wei W."/>
            <person name="Wang X."/>
            <person name="Wang C."/>
            <person name="Yang T."/>
            <person name="Huo Q."/>
            <person name="Li W."/>
            <person name="Guo W."/>
            <person name="Chen H."/>
            <person name="Zhou L."/>
            <person name="Ni X."/>
            <person name="Tian J."/>
            <person name="Zhou Y."/>
            <person name="Sheng Y."/>
            <person name="Liu T."/>
            <person name="Pan Y."/>
            <person name="Xia L."/>
            <person name="Li J."/>
            <person name="Zhao F."/>
            <person name="Cao W."/>
        </authorList>
    </citation>
    <scope>NUCLEOTIDE SEQUENCE</scope>
    <source>
        <strain evidence="1">Hyas-2018</strain>
    </source>
</reference>
<dbReference type="EMBL" id="CM023489">
    <property type="protein sequence ID" value="KAH6923016.1"/>
    <property type="molecule type" value="Genomic_DNA"/>
</dbReference>